<gene>
    <name evidence="4" type="ORF">A3A40_02660</name>
</gene>
<dbReference type="PANTHER" id="PTHR43713">
    <property type="entry name" value="GLUTAMATE-1-SEMIALDEHYDE 2,1-AMINOMUTASE"/>
    <property type="match status" value="1"/>
</dbReference>
<dbReference type="Pfam" id="PF00202">
    <property type="entry name" value="Aminotran_3"/>
    <property type="match status" value="1"/>
</dbReference>
<dbReference type="InterPro" id="IPR015424">
    <property type="entry name" value="PyrdxlP-dep_Trfase"/>
</dbReference>
<comment type="similarity">
    <text evidence="3">Belongs to the class-III pyridoxal-phosphate-dependent aminotransferase family.</text>
</comment>
<evidence type="ECO:0000313" key="4">
    <source>
        <dbReference type="EMBL" id="OGG73888.1"/>
    </source>
</evidence>
<evidence type="ECO:0008006" key="6">
    <source>
        <dbReference type="Google" id="ProtNLM"/>
    </source>
</evidence>
<dbReference type="InterPro" id="IPR005814">
    <property type="entry name" value="Aminotrans_3"/>
</dbReference>
<dbReference type="Gene3D" id="3.90.1150.10">
    <property type="entry name" value="Aspartate Aminotransferase, domain 1"/>
    <property type="match status" value="1"/>
</dbReference>
<proteinExistence type="inferred from homology"/>
<dbReference type="AlphaFoldDB" id="A0A1F6EJU4"/>
<comment type="caution">
    <text evidence="4">The sequence shown here is derived from an EMBL/GenBank/DDBJ whole genome shotgun (WGS) entry which is preliminary data.</text>
</comment>
<dbReference type="CDD" id="cd00610">
    <property type="entry name" value="OAT_like"/>
    <property type="match status" value="1"/>
</dbReference>
<accession>A0A1F6EJU4</accession>
<dbReference type="Gene3D" id="3.40.640.10">
    <property type="entry name" value="Type I PLP-dependent aspartate aminotransferase-like (Major domain)"/>
    <property type="match status" value="1"/>
</dbReference>
<organism evidence="4 5">
    <name type="scientific">Candidatus Kaiserbacteria bacterium RIFCSPLOWO2_01_FULL_54_20</name>
    <dbReference type="NCBI Taxonomy" id="1798513"/>
    <lineage>
        <taxon>Bacteria</taxon>
        <taxon>Candidatus Kaiseribacteriota</taxon>
    </lineage>
</organism>
<name>A0A1F6EJU4_9BACT</name>
<dbReference type="PANTHER" id="PTHR43713:SF3">
    <property type="entry name" value="GLUTAMATE-1-SEMIALDEHYDE 2,1-AMINOMUTASE 1, CHLOROPLASTIC-RELATED"/>
    <property type="match status" value="1"/>
</dbReference>
<evidence type="ECO:0000313" key="5">
    <source>
        <dbReference type="Proteomes" id="UP000178427"/>
    </source>
</evidence>
<protein>
    <recommendedName>
        <fullName evidence="6">Aminotransferase class III</fullName>
    </recommendedName>
</protein>
<keyword evidence="2 3" id="KW-0663">Pyridoxal phosphate</keyword>
<dbReference type="SUPFAM" id="SSF53383">
    <property type="entry name" value="PLP-dependent transferases"/>
    <property type="match status" value="1"/>
</dbReference>
<dbReference type="InterPro" id="IPR015422">
    <property type="entry name" value="PyrdxlP-dep_Trfase_small"/>
</dbReference>
<dbReference type="STRING" id="1798513.A3A40_02660"/>
<evidence type="ECO:0000256" key="3">
    <source>
        <dbReference type="RuleBase" id="RU003560"/>
    </source>
</evidence>
<dbReference type="EMBL" id="MFMA01000027">
    <property type="protein sequence ID" value="OGG73888.1"/>
    <property type="molecule type" value="Genomic_DNA"/>
</dbReference>
<sequence>MDSSYKRRGPPRLEESLRLLEEAKRLIPCATQTLSKGYTQWSVGASPLFLRSAKGCEVTDVDGNTYIDYGMGLGPFILGYGDPDVDTAIQAQLKDGTMFTLPHPLEIEVAKLITEVIPCAEMVRFGKNGSDATTGAVKLARAYTGKEKIITCGYHGWHDWFIATTERDKGVAAFNKKLSFPAQYNDIASFEKIIADNKGDIAAIIMEPVYVIEPKPGFLEAVRALATKEKIVLIYDELFCGFRWALGGASEFFKVTPDLATFGKAMANGMPIAAVTGRRDIMEEFEEVFFSFTYAGEALSLAATVASIGKLRREPVYEHIWKIGTMLKNGVHELIAKHKLEESMSILGYPQKTAISFSETNGIKPLEIKTFVQQECAARGILFIGYHLPSFAHTEEHATYTLEVYDEVFALVADALNTGDLKKRLRGSVLEQIFKNVGDRSTGIAKKKPA</sequence>
<reference evidence="4 5" key="1">
    <citation type="journal article" date="2016" name="Nat. Commun.">
        <title>Thousands of microbial genomes shed light on interconnected biogeochemical processes in an aquifer system.</title>
        <authorList>
            <person name="Anantharaman K."/>
            <person name="Brown C.T."/>
            <person name="Hug L.A."/>
            <person name="Sharon I."/>
            <person name="Castelle C.J."/>
            <person name="Probst A.J."/>
            <person name="Thomas B.C."/>
            <person name="Singh A."/>
            <person name="Wilkins M.J."/>
            <person name="Karaoz U."/>
            <person name="Brodie E.L."/>
            <person name="Williams K.H."/>
            <person name="Hubbard S.S."/>
            <person name="Banfield J.F."/>
        </authorList>
    </citation>
    <scope>NUCLEOTIDE SEQUENCE [LARGE SCALE GENOMIC DNA]</scope>
</reference>
<dbReference type="GO" id="GO:0030170">
    <property type="term" value="F:pyridoxal phosphate binding"/>
    <property type="evidence" value="ECO:0007669"/>
    <property type="project" value="InterPro"/>
</dbReference>
<dbReference type="GO" id="GO:0008483">
    <property type="term" value="F:transaminase activity"/>
    <property type="evidence" value="ECO:0007669"/>
    <property type="project" value="InterPro"/>
</dbReference>
<evidence type="ECO:0000256" key="1">
    <source>
        <dbReference type="ARBA" id="ARBA00001933"/>
    </source>
</evidence>
<dbReference type="Proteomes" id="UP000178427">
    <property type="component" value="Unassembled WGS sequence"/>
</dbReference>
<evidence type="ECO:0000256" key="2">
    <source>
        <dbReference type="ARBA" id="ARBA00022898"/>
    </source>
</evidence>
<comment type="cofactor">
    <cofactor evidence="1">
        <name>pyridoxal 5'-phosphate</name>
        <dbReference type="ChEBI" id="CHEBI:597326"/>
    </cofactor>
</comment>
<dbReference type="InterPro" id="IPR015421">
    <property type="entry name" value="PyrdxlP-dep_Trfase_major"/>
</dbReference>